<gene>
    <name evidence="1" type="ORF">JMJ54_18880</name>
</gene>
<proteinExistence type="predicted"/>
<dbReference type="EMBL" id="JAESND010000017">
    <property type="protein sequence ID" value="MBM3117905.1"/>
    <property type="molecule type" value="Genomic_DNA"/>
</dbReference>
<keyword evidence="2" id="KW-1185">Reference proteome</keyword>
<comment type="caution">
    <text evidence="1">The sequence shown here is derived from an EMBL/GenBank/DDBJ whole genome shotgun (WGS) entry which is preliminary data.</text>
</comment>
<protein>
    <submittedName>
        <fullName evidence="1">Tetratricopeptide repeat protein</fullName>
    </submittedName>
</protein>
<evidence type="ECO:0000313" key="1">
    <source>
        <dbReference type="EMBL" id="MBM3117905.1"/>
    </source>
</evidence>
<name>A0ABS2BR13_9NEIS</name>
<accession>A0ABS2BR13</accession>
<dbReference type="RefSeq" id="WP_203540086.1">
    <property type="nucleotide sequence ID" value="NZ_JAESND010000017.1"/>
</dbReference>
<dbReference type="Gene3D" id="1.25.40.10">
    <property type="entry name" value="Tetratricopeptide repeat domain"/>
    <property type="match status" value="2"/>
</dbReference>
<dbReference type="Proteomes" id="UP000809431">
    <property type="component" value="Unassembled WGS sequence"/>
</dbReference>
<dbReference type="Pfam" id="PF13424">
    <property type="entry name" value="TPR_12"/>
    <property type="match status" value="1"/>
</dbReference>
<reference evidence="1 2" key="1">
    <citation type="submission" date="2021-01" db="EMBL/GenBank/DDBJ databases">
        <title>Draft Genome Sequence and Polyhydroxyalkanoate Biosynthetic Potential of Jeongeupia naejangsanensis Type Strain DSM 24253.</title>
        <authorList>
            <person name="Turrini P."/>
            <person name="Artuso I."/>
            <person name="Lugli G.A."/>
            <person name="Frangipani E."/>
            <person name="Ventura M."/>
            <person name="Visca P."/>
        </authorList>
    </citation>
    <scope>NUCLEOTIDE SEQUENCE [LARGE SCALE GENOMIC DNA]</scope>
    <source>
        <strain evidence="1 2">DSM 24253</strain>
    </source>
</reference>
<dbReference type="SUPFAM" id="SSF48452">
    <property type="entry name" value="TPR-like"/>
    <property type="match status" value="2"/>
</dbReference>
<sequence length="335" mass="37399">MHPGELNALAHLISESERLTYLDPHAALSLAESACRLAPACTDTLLAISAWRCYGTMLFAFGRIPDGQHAMFKALTLADAEDLVAERGELIQELACAYYTQGDYDEAIAYWADCIDTDGFTLNTRIHAYIGLGQVYYAHERYEMALQNHLDAKALITLPFDTDLHGRVLINLAADYAKLGRFDDVALELDEAMPLAEAAGNPEYIGEILVYRSAIALSRGHAAEAHAFLDQAVAMRRVWAWGEISQSLARGRVYLFEGLLDEALTAVHTALLRADEMGTCHKTFQALHLLAQIYQRQGNTTQAEYFHRRYQEAFSRIVRSGTYAKLQALEARLKH</sequence>
<dbReference type="Pfam" id="PF13374">
    <property type="entry name" value="TPR_10"/>
    <property type="match status" value="1"/>
</dbReference>
<dbReference type="InterPro" id="IPR011990">
    <property type="entry name" value="TPR-like_helical_dom_sf"/>
</dbReference>
<dbReference type="SMART" id="SM00028">
    <property type="entry name" value="TPR"/>
    <property type="match status" value="5"/>
</dbReference>
<evidence type="ECO:0000313" key="2">
    <source>
        <dbReference type="Proteomes" id="UP000809431"/>
    </source>
</evidence>
<dbReference type="InterPro" id="IPR019734">
    <property type="entry name" value="TPR_rpt"/>
</dbReference>
<organism evidence="1 2">
    <name type="scientific">Jeongeupia naejangsanensis</name>
    <dbReference type="NCBI Taxonomy" id="613195"/>
    <lineage>
        <taxon>Bacteria</taxon>
        <taxon>Pseudomonadati</taxon>
        <taxon>Pseudomonadota</taxon>
        <taxon>Betaproteobacteria</taxon>
        <taxon>Neisseriales</taxon>
        <taxon>Chitinibacteraceae</taxon>
        <taxon>Jeongeupia</taxon>
    </lineage>
</organism>